<evidence type="ECO:0000313" key="1">
    <source>
        <dbReference type="EMBL" id="GFY70707.1"/>
    </source>
</evidence>
<evidence type="ECO:0000313" key="2">
    <source>
        <dbReference type="Proteomes" id="UP000886998"/>
    </source>
</evidence>
<name>A0A8X6YEU6_9ARAC</name>
<comment type="caution">
    <text evidence="1">The sequence shown here is derived from an EMBL/GenBank/DDBJ whole genome shotgun (WGS) entry which is preliminary data.</text>
</comment>
<organism evidence="1 2">
    <name type="scientific">Trichonephila inaurata madagascariensis</name>
    <dbReference type="NCBI Taxonomy" id="2747483"/>
    <lineage>
        <taxon>Eukaryota</taxon>
        <taxon>Metazoa</taxon>
        <taxon>Ecdysozoa</taxon>
        <taxon>Arthropoda</taxon>
        <taxon>Chelicerata</taxon>
        <taxon>Arachnida</taxon>
        <taxon>Araneae</taxon>
        <taxon>Araneomorphae</taxon>
        <taxon>Entelegynae</taxon>
        <taxon>Araneoidea</taxon>
        <taxon>Nephilidae</taxon>
        <taxon>Trichonephila</taxon>
        <taxon>Trichonephila inaurata</taxon>
    </lineage>
</organism>
<sequence>MESSCMIALIQVPEFSTIFFSFHTPVGRGTTLYGEIAVIRTDVSQLQFHLEKITRAVILSDSRSALAGYVSDNNPITQDVLDFRQGLTSMASLGKTIKFSHAISFYSIKNLIKEPMKAHAQEELYNRASQDLEECYSEFA</sequence>
<protein>
    <submittedName>
        <fullName evidence="1">Uncharacterized protein</fullName>
    </submittedName>
</protein>
<proteinExistence type="predicted"/>
<dbReference type="AlphaFoldDB" id="A0A8X6YEU6"/>
<keyword evidence="2" id="KW-1185">Reference proteome</keyword>
<dbReference type="Proteomes" id="UP000886998">
    <property type="component" value="Unassembled WGS sequence"/>
</dbReference>
<reference evidence="1" key="1">
    <citation type="submission" date="2020-08" db="EMBL/GenBank/DDBJ databases">
        <title>Multicomponent nature underlies the extraordinary mechanical properties of spider dragline silk.</title>
        <authorList>
            <person name="Kono N."/>
            <person name="Nakamura H."/>
            <person name="Mori M."/>
            <person name="Yoshida Y."/>
            <person name="Ohtoshi R."/>
            <person name="Malay A.D."/>
            <person name="Moran D.A.P."/>
            <person name="Tomita M."/>
            <person name="Numata K."/>
            <person name="Arakawa K."/>
        </authorList>
    </citation>
    <scope>NUCLEOTIDE SEQUENCE</scope>
</reference>
<dbReference type="EMBL" id="BMAV01018380">
    <property type="protein sequence ID" value="GFY70707.1"/>
    <property type="molecule type" value="Genomic_DNA"/>
</dbReference>
<gene>
    <name evidence="1" type="ORF">TNIN_293781</name>
</gene>
<accession>A0A8X6YEU6</accession>